<proteinExistence type="predicted"/>
<dbReference type="EMBL" id="CM001403">
    <property type="protein sequence ID" value="EHQ29453.1"/>
    <property type="molecule type" value="Genomic_DNA"/>
</dbReference>
<dbReference type="STRING" id="714943.Mucpa_5379"/>
<evidence type="ECO:0000313" key="2">
    <source>
        <dbReference type="Proteomes" id="UP000002774"/>
    </source>
</evidence>
<protein>
    <recommendedName>
        <fullName evidence="3">DUF4905 domain-containing protein</fullName>
    </recommendedName>
</protein>
<dbReference type="Pfam" id="PF16248">
    <property type="entry name" value="DUF4905"/>
    <property type="match status" value="1"/>
</dbReference>
<dbReference type="InterPro" id="IPR032595">
    <property type="entry name" value="DUF4905"/>
</dbReference>
<accession>H1Y975</accession>
<evidence type="ECO:0000313" key="1">
    <source>
        <dbReference type="EMBL" id="EHQ29453.1"/>
    </source>
</evidence>
<evidence type="ECO:0008006" key="3">
    <source>
        <dbReference type="Google" id="ProtNLM"/>
    </source>
</evidence>
<gene>
    <name evidence="1" type="ORF">Mucpa_5379</name>
</gene>
<dbReference type="eggNOG" id="ENOG5033SA0">
    <property type="taxonomic scope" value="Bacteria"/>
</dbReference>
<sequence>MTFLKPHIHIDFAAQIWKMLIDPLQGLLFIETRDTEKRQTLFSAFYLSNGHTNFINLLCDERWLTGIEACYNGVLFLHGYESALSPAHKGLIAIDGVTGITLWSNYVDALHHVSITGPVTYHTQIQPQKLFLTDALTGATLWAYNPSIDLDLDPQIRVPHVSETIDSGFKPYIKGPLTGNIHYLEYNDFRIVSLHTLIEAQLSQVLLIIQGNNLVYEDLLIDKIQKLQPEAFIMHQNRLIYIKNKVELKVLNL</sequence>
<dbReference type="Proteomes" id="UP000002774">
    <property type="component" value="Chromosome"/>
</dbReference>
<reference evidence="1" key="1">
    <citation type="submission" date="2011-09" db="EMBL/GenBank/DDBJ databases">
        <title>The permanent draft genome of Mucilaginibacter paludis DSM 18603.</title>
        <authorList>
            <consortium name="US DOE Joint Genome Institute (JGI-PGF)"/>
            <person name="Lucas S."/>
            <person name="Han J."/>
            <person name="Lapidus A."/>
            <person name="Bruce D."/>
            <person name="Goodwin L."/>
            <person name="Pitluck S."/>
            <person name="Peters L."/>
            <person name="Kyrpides N."/>
            <person name="Mavromatis K."/>
            <person name="Ivanova N."/>
            <person name="Mikhailova N."/>
            <person name="Held B."/>
            <person name="Detter J.C."/>
            <person name="Tapia R."/>
            <person name="Han C."/>
            <person name="Land M."/>
            <person name="Hauser L."/>
            <person name="Markowitz V."/>
            <person name="Cheng J.-F."/>
            <person name="Hugenholtz P."/>
            <person name="Woyke T."/>
            <person name="Wu D."/>
            <person name="Tindall B."/>
            <person name="Brambilla E."/>
            <person name="Klenk H.-P."/>
            <person name="Eisen J.A."/>
        </authorList>
    </citation>
    <scope>NUCLEOTIDE SEQUENCE [LARGE SCALE GENOMIC DNA]</scope>
    <source>
        <strain evidence="1">DSM 18603</strain>
    </source>
</reference>
<dbReference type="AlphaFoldDB" id="H1Y975"/>
<dbReference type="HOGENOM" id="CLU_1033348_0_0_10"/>
<organism evidence="1 2">
    <name type="scientific">Mucilaginibacter paludis DSM 18603</name>
    <dbReference type="NCBI Taxonomy" id="714943"/>
    <lineage>
        <taxon>Bacteria</taxon>
        <taxon>Pseudomonadati</taxon>
        <taxon>Bacteroidota</taxon>
        <taxon>Sphingobacteriia</taxon>
        <taxon>Sphingobacteriales</taxon>
        <taxon>Sphingobacteriaceae</taxon>
        <taxon>Mucilaginibacter</taxon>
    </lineage>
</organism>
<keyword evidence="2" id="KW-1185">Reference proteome</keyword>
<name>H1Y975_9SPHI</name>